<evidence type="ECO:0000256" key="2">
    <source>
        <dbReference type="ARBA" id="ARBA00035108"/>
    </source>
</evidence>
<dbReference type="Pfam" id="PF06386">
    <property type="entry name" value="GvpL_GvpF"/>
    <property type="match status" value="1"/>
</dbReference>
<dbReference type="OrthoDB" id="146444at2"/>
<feature type="region of interest" description="Disordered" evidence="4">
    <location>
        <begin position="45"/>
        <end position="69"/>
    </location>
</feature>
<evidence type="ECO:0000313" key="5">
    <source>
        <dbReference type="EMBL" id="BCJ31694.1"/>
    </source>
</evidence>
<keyword evidence="1" id="KW-0304">Gas vesicle</keyword>
<gene>
    <name evidence="5" type="ORF">Asera_58020</name>
</gene>
<proteinExistence type="inferred from homology"/>
<evidence type="ECO:0000256" key="3">
    <source>
        <dbReference type="ARBA" id="ARBA00035643"/>
    </source>
</evidence>
<dbReference type="InterPro" id="IPR009430">
    <property type="entry name" value="GvpL/GvpF"/>
</dbReference>
<dbReference type="PANTHER" id="PTHR36852:SF1">
    <property type="entry name" value="PROTEIN GVPL 2"/>
    <property type="match status" value="1"/>
</dbReference>
<reference evidence="5" key="1">
    <citation type="submission" date="2020-08" db="EMBL/GenBank/DDBJ databases">
        <title>Whole genome shotgun sequence of Actinocatenispora sera NBRC 101916.</title>
        <authorList>
            <person name="Komaki H."/>
            <person name="Tamura T."/>
        </authorList>
    </citation>
    <scope>NUCLEOTIDE SEQUENCE</scope>
    <source>
        <strain evidence="5">NBRC 101916</strain>
    </source>
</reference>
<dbReference type="Proteomes" id="UP000680750">
    <property type="component" value="Chromosome"/>
</dbReference>
<accession>A0A810L830</accession>
<name>A0A810L830_9ACTN</name>
<organism evidence="5 6">
    <name type="scientific">Actinocatenispora sera</name>
    <dbReference type="NCBI Taxonomy" id="390989"/>
    <lineage>
        <taxon>Bacteria</taxon>
        <taxon>Bacillati</taxon>
        <taxon>Actinomycetota</taxon>
        <taxon>Actinomycetes</taxon>
        <taxon>Micromonosporales</taxon>
        <taxon>Micromonosporaceae</taxon>
        <taxon>Actinocatenispora</taxon>
    </lineage>
</organism>
<evidence type="ECO:0000256" key="4">
    <source>
        <dbReference type="SAM" id="MobiDB-lite"/>
    </source>
</evidence>
<keyword evidence="6" id="KW-1185">Reference proteome</keyword>
<dbReference type="PANTHER" id="PTHR36852">
    <property type="entry name" value="PROTEIN GVPL 2"/>
    <property type="match status" value="1"/>
</dbReference>
<sequence>MRQVDGDDVAELVRSARAEARALVHAELVEQFASIYRAAARDAIGSAVPGEDGPGTARREESGTARREVPATVVRDAPGAARRDEETGDGWYVYALARAEAVDGLTGRTGIDGVETTVVEAAGVAAMSAVLPIAPFRAAEREPDLAEDGWLAHALRAHDRVVAEAFDAVPLLPLRFGTLYPDRDAVVSMLRTGADELRAELDRLAGSAEWSVKAFSEAPAEPVEQPSPDPVPSDGTGWMTHQLRTATARQHRQRQRTAAAAAIGDRLAGYARETWQRRGADNDPTRPVLDTVYLVDDDARVDFLGELEELRRRELRLTVSGPNPAYHFVRLGADDG</sequence>
<evidence type="ECO:0000313" key="6">
    <source>
        <dbReference type="Proteomes" id="UP000680750"/>
    </source>
</evidence>
<evidence type="ECO:0000256" key="1">
    <source>
        <dbReference type="ARBA" id="ARBA00022987"/>
    </source>
</evidence>
<comment type="similarity">
    <text evidence="3">Belongs to the gas vesicle GvpF/GvpL family.</text>
</comment>
<comment type="subcellular location">
    <subcellularLocation>
        <location evidence="2">Gas vesicle</location>
    </subcellularLocation>
</comment>
<dbReference type="RefSeq" id="WP_030444025.1">
    <property type="nucleotide sequence ID" value="NZ_AP023354.1"/>
</dbReference>
<evidence type="ECO:0008006" key="7">
    <source>
        <dbReference type="Google" id="ProtNLM"/>
    </source>
</evidence>
<dbReference type="GO" id="GO:0031411">
    <property type="term" value="C:gas vesicle"/>
    <property type="evidence" value="ECO:0007669"/>
    <property type="project" value="UniProtKB-SubCell"/>
</dbReference>
<dbReference type="GO" id="GO:0031412">
    <property type="term" value="P:gas vesicle organization"/>
    <property type="evidence" value="ECO:0007669"/>
    <property type="project" value="InterPro"/>
</dbReference>
<feature type="compositionally biased region" description="Basic and acidic residues" evidence="4">
    <location>
        <begin position="57"/>
        <end position="69"/>
    </location>
</feature>
<dbReference type="EMBL" id="AP023354">
    <property type="protein sequence ID" value="BCJ31694.1"/>
    <property type="molecule type" value="Genomic_DNA"/>
</dbReference>
<dbReference type="AlphaFoldDB" id="A0A810L830"/>
<protein>
    <recommendedName>
        <fullName evidence="7">Gas vesicle protein GvpL/GvpF</fullName>
    </recommendedName>
</protein>
<dbReference type="KEGG" id="aser:Asera_58020"/>